<dbReference type="InterPro" id="IPR035669">
    <property type="entry name" value="SGNH_plant_lipase-like"/>
</dbReference>
<dbReference type="GO" id="GO:0016042">
    <property type="term" value="P:lipid catabolic process"/>
    <property type="evidence" value="ECO:0007669"/>
    <property type="project" value="UniProtKB-KW"/>
</dbReference>
<reference evidence="5 6" key="1">
    <citation type="submission" date="2023-12" db="EMBL/GenBank/DDBJ databases">
        <title>A high-quality genome assembly for Dillenia turbinata (Dilleniales).</title>
        <authorList>
            <person name="Chanderbali A."/>
        </authorList>
    </citation>
    <scope>NUCLEOTIDE SEQUENCE [LARGE SCALE GENOMIC DNA]</scope>
    <source>
        <strain evidence="5">LSX21</strain>
        <tissue evidence="5">Leaf</tissue>
    </source>
</reference>
<dbReference type="PANTHER" id="PTHR45648">
    <property type="entry name" value="GDSL LIPASE/ACYLHYDROLASE FAMILY PROTEIN (AFU_ORTHOLOGUE AFUA_4G14700)"/>
    <property type="match status" value="1"/>
</dbReference>
<comment type="caution">
    <text evidence="5">The sequence shown here is derived from an EMBL/GenBank/DDBJ whole genome shotgun (WGS) entry which is preliminary data.</text>
</comment>
<name>A0AAN8WEK3_9MAGN</name>
<evidence type="ECO:0000256" key="3">
    <source>
        <dbReference type="ARBA" id="ARBA00022963"/>
    </source>
</evidence>
<keyword evidence="2" id="KW-0378">Hydrolase</keyword>
<comment type="similarity">
    <text evidence="1">Belongs to the 'GDSL' lipolytic enzyme family.</text>
</comment>
<evidence type="ECO:0000313" key="5">
    <source>
        <dbReference type="EMBL" id="KAK6946927.1"/>
    </source>
</evidence>
<evidence type="ECO:0000256" key="4">
    <source>
        <dbReference type="SAM" id="SignalP"/>
    </source>
</evidence>
<feature type="chain" id="PRO_5042830320" evidence="4">
    <location>
        <begin position="19"/>
        <end position="362"/>
    </location>
</feature>
<organism evidence="5 6">
    <name type="scientific">Dillenia turbinata</name>
    <dbReference type="NCBI Taxonomy" id="194707"/>
    <lineage>
        <taxon>Eukaryota</taxon>
        <taxon>Viridiplantae</taxon>
        <taxon>Streptophyta</taxon>
        <taxon>Embryophyta</taxon>
        <taxon>Tracheophyta</taxon>
        <taxon>Spermatophyta</taxon>
        <taxon>Magnoliopsida</taxon>
        <taxon>eudicotyledons</taxon>
        <taxon>Gunneridae</taxon>
        <taxon>Pentapetalae</taxon>
        <taxon>Dilleniales</taxon>
        <taxon>Dilleniaceae</taxon>
        <taxon>Dillenia</taxon>
    </lineage>
</organism>
<protein>
    <submittedName>
        <fullName evidence="5">GDSL lipase/esterase</fullName>
    </submittedName>
</protein>
<gene>
    <name evidence="5" type="ORF">RJ641_000400</name>
</gene>
<evidence type="ECO:0000256" key="1">
    <source>
        <dbReference type="ARBA" id="ARBA00008668"/>
    </source>
</evidence>
<proteinExistence type="inferred from homology"/>
<dbReference type="Proteomes" id="UP001370490">
    <property type="component" value="Unassembled WGS sequence"/>
</dbReference>
<dbReference type="CDD" id="cd01837">
    <property type="entry name" value="SGNH_plant_lipase_like"/>
    <property type="match status" value="1"/>
</dbReference>
<evidence type="ECO:0000313" key="6">
    <source>
        <dbReference type="Proteomes" id="UP001370490"/>
    </source>
</evidence>
<feature type="signal peptide" evidence="4">
    <location>
        <begin position="1"/>
        <end position="18"/>
    </location>
</feature>
<accession>A0AAN8WEK3</accession>
<dbReference type="SUPFAM" id="SSF52266">
    <property type="entry name" value="SGNH hydrolase"/>
    <property type="match status" value="1"/>
</dbReference>
<keyword evidence="3" id="KW-0442">Lipid degradation</keyword>
<dbReference type="Gene3D" id="3.40.50.1110">
    <property type="entry name" value="SGNH hydrolase"/>
    <property type="match status" value="1"/>
</dbReference>
<dbReference type="InterPro" id="IPR001087">
    <property type="entry name" value="GDSL"/>
</dbReference>
<keyword evidence="6" id="KW-1185">Reference proteome</keyword>
<dbReference type="GO" id="GO:0016788">
    <property type="term" value="F:hydrolase activity, acting on ester bonds"/>
    <property type="evidence" value="ECO:0007669"/>
    <property type="project" value="InterPro"/>
</dbReference>
<dbReference type="Pfam" id="PF00657">
    <property type="entry name" value="Lipase_GDSL"/>
    <property type="match status" value="1"/>
</dbReference>
<dbReference type="PANTHER" id="PTHR45648:SF106">
    <property type="entry name" value="ANTHER-SPECIFIC PROLINE-RICH PROTEIN APG"/>
    <property type="match status" value="1"/>
</dbReference>
<dbReference type="InterPro" id="IPR036514">
    <property type="entry name" value="SGNH_hydro_sf"/>
</dbReference>
<dbReference type="InterPro" id="IPR051058">
    <property type="entry name" value="GDSL_Est/Lipase"/>
</dbReference>
<sequence length="362" mass="39231">MAQVTLFIVFFFTSLINLKVDKAGAQLAPAAFIFGDSLVDVGNNNYLKLSLDKADFPYNGIDYPGQKATGRFSNGKNAADFLADKLGLGSPPPYLAVNSMPNKSNIYLTGVNFASGGAGIFNGPDDLERSIPLKKQVDYYMNVYQDLVQNLGSTEAQNRLSKSIFTIIIGSNDVLGYVSSDSSLGKSSTPQQYADTRTSSLRDQLTRLHSAGARKFVVSGVPAAGCCPSQRLKDSTLECNADANNLAQLYNADLKPMLQGLQTELGDISYSYFDAYSVFETFLQTPAKYGFTETKAACCGLGTLNAEVPCLPISNYCPNRNDHVFWDLYHPTQAAASILTDNLFDGTGQYTHPVNVRELVAV</sequence>
<dbReference type="EMBL" id="JBAMMX010000001">
    <property type="protein sequence ID" value="KAK6946927.1"/>
    <property type="molecule type" value="Genomic_DNA"/>
</dbReference>
<keyword evidence="3" id="KW-0443">Lipid metabolism</keyword>
<dbReference type="AlphaFoldDB" id="A0AAN8WEK3"/>
<evidence type="ECO:0000256" key="2">
    <source>
        <dbReference type="ARBA" id="ARBA00022801"/>
    </source>
</evidence>
<keyword evidence="4" id="KW-0732">Signal</keyword>